<proteinExistence type="predicted"/>
<protein>
    <submittedName>
        <fullName evidence="1">Uncharacterized protein</fullName>
    </submittedName>
</protein>
<sequence>MFSTDTSSGPPLKVEKVIYFVATIKESKKSLQLLFPRIENNTHIYHPNIYSAIEALKTEENQIAFAYNGKIPVPYRRNLVVYTDTSYTFRRQILLPLIEKR</sequence>
<evidence type="ECO:0000313" key="1">
    <source>
        <dbReference type="EMBL" id="RNA17086.1"/>
    </source>
</evidence>
<comment type="caution">
    <text evidence="1">The sequence shown here is derived from an EMBL/GenBank/DDBJ whole genome shotgun (WGS) entry which is preliminary data.</text>
</comment>
<keyword evidence="2" id="KW-1185">Reference proteome</keyword>
<gene>
    <name evidence="1" type="ORF">BpHYR1_003356</name>
</gene>
<dbReference type="Proteomes" id="UP000276133">
    <property type="component" value="Unassembled WGS sequence"/>
</dbReference>
<reference evidence="1 2" key="1">
    <citation type="journal article" date="2018" name="Sci. Rep.">
        <title>Genomic signatures of local adaptation to the degree of environmental predictability in rotifers.</title>
        <authorList>
            <person name="Franch-Gras L."/>
            <person name="Hahn C."/>
            <person name="Garcia-Roger E.M."/>
            <person name="Carmona M.J."/>
            <person name="Serra M."/>
            <person name="Gomez A."/>
        </authorList>
    </citation>
    <scope>NUCLEOTIDE SEQUENCE [LARGE SCALE GENOMIC DNA]</scope>
    <source>
        <strain evidence="1">HYR1</strain>
    </source>
</reference>
<dbReference type="AlphaFoldDB" id="A0A3M7R0J2"/>
<organism evidence="1 2">
    <name type="scientific">Brachionus plicatilis</name>
    <name type="common">Marine rotifer</name>
    <name type="synonym">Brachionus muelleri</name>
    <dbReference type="NCBI Taxonomy" id="10195"/>
    <lineage>
        <taxon>Eukaryota</taxon>
        <taxon>Metazoa</taxon>
        <taxon>Spiralia</taxon>
        <taxon>Gnathifera</taxon>
        <taxon>Rotifera</taxon>
        <taxon>Eurotatoria</taxon>
        <taxon>Monogononta</taxon>
        <taxon>Pseudotrocha</taxon>
        <taxon>Ploima</taxon>
        <taxon>Brachionidae</taxon>
        <taxon>Brachionus</taxon>
    </lineage>
</organism>
<name>A0A3M7R0J2_BRAPC</name>
<evidence type="ECO:0000313" key="2">
    <source>
        <dbReference type="Proteomes" id="UP000276133"/>
    </source>
</evidence>
<accession>A0A3M7R0J2</accession>
<dbReference type="EMBL" id="REGN01004536">
    <property type="protein sequence ID" value="RNA17086.1"/>
    <property type="molecule type" value="Genomic_DNA"/>
</dbReference>